<keyword evidence="1" id="KW-1133">Transmembrane helix</keyword>
<sequence>MLICFGLSWPFNIAKSLRSRTAKGKSLWFEVCIIVGYLCGLAGKFISGNVTYVAAFYILDIAMVTTDLVLTVRNKRLDQAAEQEETV</sequence>
<feature type="transmembrane region" description="Helical" evidence="1">
    <location>
        <begin position="52"/>
        <end position="70"/>
    </location>
</feature>
<dbReference type="AlphaFoldDB" id="A0A9D2LJD5"/>
<organism evidence="2 3">
    <name type="scientific">Candidatus Oscillibacter excrementigallinarum</name>
    <dbReference type="NCBI Taxonomy" id="2838716"/>
    <lineage>
        <taxon>Bacteria</taxon>
        <taxon>Bacillati</taxon>
        <taxon>Bacillota</taxon>
        <taxon>Clostridia</taxon>
        <taxon>Eubacteriales</taxon>
        <taxon>Oscillospiraceae</taxon>
        <taxon>Oscillibacter</taxon>
    </lineage>
</organism>
<dbReference type="EMBL" id="DWZJ01000069">
    <property type="protein sequence ID" value="HJB13623.1"/>
    <property type="molecule type" value="Genomic_DNA"/>
</dbReference>
<evidence type="ECO:0000256" key="1">
    <source>
        <dbReference type="SAM" id="Phobius"/>
    </source>
</evidence>
<evidence type="ECO:0008006" key="4">
    <source>
        <dbReference type="Google" id="ProtNLM"/>
    </source>
</evidence>
<reference evidence="2" key="1">
    <citation type="journal article" date="2021" name="PeerJ">
        <title>Extensive microbial diversity within the chicken gut microbiome revealed by metagenomics and culture.</title>
        <authorList>
            <person name="Gilroy R."/>
            <person name="Ravi A."/>
            <person name="Getino M."/>
            <person name="Pursley I."/>
            <person name="Horton D.L."/>
            <person name="Alikhan N.F."/>
            <person name="Baker D."/>
            <person name="Gharbi K."/>
            <person name="Hall N."/>
            <person name="Watson M."/>
            <person name="Adriaenssens E.M."/>
            <person name="Foster-Nyarko E."/>
            <person name="Jarju S."/>
            <person name="Secka A."/>
            <person name="Antonio M."/>
            <person name="Oren A."/>
            <person name="Chaudhuri R.R."/>
            <person name="La Ragione R."/>
            <person name="Hildebrand F."/>
            <person name="Pallen M.J."/>
        </authorList>
    </citation>
    <scope>NUCLEOTIDE SEQUENCE</scope>
    <source>
        <strain evidence="2">ChiBcec18-1249</strain>
    </source>
</reference>
<name>A0A9D2LJD5_9FIRM</name>
<dbReference type="Proteomes" id="UP000823824">
    <property type="component" value="Unassembled WGS sequence"/>
</dbReference>
<keyword evidence="1" id="KW-0472">Membrane</keyword>
<evidence type="ECO:0000313" key="3">
    <source>
        <dbReference type="Proteomes" id="UP000823824"/>
    </source>
</evidence>
<reference evidence="2" key="2">
    <citation type="submission" date="2021-04" db="EMBL/GenBank/DDBJ databases">
        <authorList>
            <person name="Gilroy R."/>
        </authorList>
    </citation>
    <scope>NUCLEOTIDE SEQUENCE</scope>
    <source>
        <strain evidence="2">ChiBcec18-1249</strain>
    </source>
</reference>
<proteinExistence type="predicted"/>
<accession>A0A9D2LJD5</accession>
<keyword evidence="1" id="KW-0812">Transmembrane</keyword>
<protein>
    <recommendedName>
        <fullName evidence="4">PQ-loop repeat-containing protein</fullName>
    </recommendedName>
</protein>
<evidence type="ECO:0000313" key="2">
    <source>
        <dbReference type="EMBL" id="HJB13623.1"/>
    </source>
</evidence>
<gene>
    <name evidence="2" type="ORF">H9787_07915</name>
</gene>
<feature type="transmembrane region" description="Helical" evidence="1">
    <location>
        <begin position="27"/>
        <end position="46"/>
    </location>
</feature>
<comment type="caution">
    <text evidence="2">The sequence shown here is derived from an EMBL/GenBank/DDBJ whole genome shotgun (WGS) entry which is preliminary data.</text>
</comment>